<name>A0A0B3RG13_9RHOB</name>
<keyword evidence="5 6" id="KW-0472">Membrane</keyword>
<evidence type="ECO:0000256" key="2">
    <source>
        <dbReference type="ARBA" id="ARBA00022475"/>
    </source>
</evidence>
<keyword evidence="3 6" id="KW-0812">Transmembrane</keyword>
<evidence type="ECO:0000313" key="8">
    <source>
        <dbReference type="Proteomes" id="UP000030960"/>
    </source>
</evidence>
<evidence type="ECO:0008006" key="9">
    <source>
        <dbReference type="Google" id="ProtNLM"/>
    </source>
</evidence>
<feature type="transmembrane region" description="Helical" evidence="6">
    <location>
        <begin position="328"/>
        <end position="349"/>
    </location>
</feature>
<feature type="transmembrane region" description="Helical" evidence="6">
    <location>
        <begin position="195"/>
        <end position="218"/>
    </location>
</feature>
<keyword evidence="2" id="KW-1003">Cell membrane</keyword>
<protein>
    <recommendedName>
        <fullName evidence="9">Polysaccharide biosynthesis protein</fullName>
    </recommendedName>
</protein>
<feature type="transmembrane region" description="Helical" evidence="6">
    <location>
        <begin position="12"/>
        <end position="34"/>
    </location>
</feature>
<gene>
    <name evidence="7" type="ORF">OA50_05284</name>
</gene>
<feature type="transmembrane region" description="Helical" evidence="6">
    <location>
        <begin position="239"/>
        <end position="264"/>
    </location>
</feature>
<evidence type="ECO:0000313" key="7">
    <source>
        <dbReference type="EMBL" id="KHQ50165.1"/>
    </source>
</evidence>
<dbReference type="EMBL" id="JSUQ01000030">
    <property type="protein sequence ID" value="KHQ50165.1"/>
    <property type="molecule type" value="Genomic_DNA"/>
</dbReference>
<dbReference type="AlphaFoldDB" id="A0A0B3RG13"/>
<comment type="subcellular location">
    <subcellularLocation>
        <location evidence="1">Cell membrane</location>
        <topology evidence="1">Multi-pass membrane protein</topology>
    </subcellularLocation>
</comment>
<feature type="transmembrane region" description="Helical" evidence="6">
    <location>
        <begin position="303"/>
        <end position="322"/>
    </location>
</feature>
<evidence type="ECO:0000256" key="1">
    <source>
        <dbReference type="ARBA" id="ARBA00004651"/>
    </source>
</evidence>
<dbReference type="PANTHER" id="PTHR30250">
    <property type="entry name" value="PST FAMILY PREDICTED COLANIC ACID TRANSPORTER"/>
    <property type="match status" value="1"/>
</dbReference>
<feature type="transmembrane region" description="Helical" evidence="6">
    <location>
        <begin position="54"/>
        <end position="75"/>
    </location>
</feature>
<dbReference type="PANTHER" id="PTHR30250:SF11">
    <property type="entry name" value="O-ANTIGEN TRANSPORTER-RELATED"/>
    <property type="match status" value="1"/>
</dbReference>
<feature type="transmembrane region" description="Helical" evidence="6">
    <location>
        <begin position="361"/>
        <end position="382"/>
    </location>
</feature>
<comment type="caution">
    <text evidence="7">The sequence shown here is derived from an EMBL/GenBank/DDBJ whole genome shotgun (WGS) entry which is preliminary data.</text>
</comment>
<feature type="transmembrane region" description="Helical" evidence="6">
    <location>
        <begin position="87"/>
        <end position="109"/>
    </location>
</feature>
<feature type="transmembrane region" description="Helical" evidence="6">
    <location>
        <begin position="115"/>
        <end position="134"/>
    </location>
</feature>
<reference evidence="7 8" key="1">
    <citation type="submission" date="2014-10" db="EMBL/GenBank/DDBJ databases">
        <title>Genome sequence of Ponticoccus sp. strain UMTAT08 isolated from clonal culture of toxic dinoflagellate Alexandrium tamiyavanichii.</title>
        <authorList>
            <person name="Gan H.Y."/>
            <person name="Muhd D.-D."/>
            <person name="Mohd Noor M.E."/>
            <person name="Yeong Y.S."/>
            <person name="Usup G."/>
        </authorList>
    </citation>
    <scope>NUCLEOTIDE SEQUENCE [LARGE SCALE GENOMIC DNA]</scope>
    <source>
        <strain evidence="7 8">UMTAT08</strain>
    </source>
</reference>
<feature type="transmembrane region" description="Helical" evidence="6">
    <location>
        <begin position="155"/>
        <end position="175"/>
    </location>
</feature>
<sequence>MIARRMGDEAPAPDLGALIGGGVILCGAIATAGAGTMVLLAQPIATHIFGVSELAPYVIVAAVFFAGQFLSQAAYVGFAGMGRFVDYTYVATIVGIATVAATVLGAVLFGVQGAVWGFAGTTLAGVPVYVANLLRSLRRAEIRVRFCPQRDHLRQIFAIGLPFYAAGVFLTPAEYWSQGLVSRFGGLDDLADLRIVLTLMAVVQMIPQAISGPIISLFSEREGQKAGSGIASAFEHMRWLWIFALVSGAGLAAVWPLAVTVLFGADFPQAAAMGQLAIVAFIPTIVGTSLSAGILVGGRTLPLVFVGGAQAVVMSALAFALIGPLGLAGFFLAQAGAATCAVMLWLAVLGRQTRQLPLKPWMVPLALATVALCTVLALDAAIAEPAWVRLVAGLAGVPAFVAAIALGTLSAVERQTLHARARQGLARMTARCGKTGGV</sequence>
<evidence type="ECO:0000256" key="6">
    <source>
        <dbReference type="SAM" id="Phobius"/>
    </source>
</evidence>
<proteinExistence type="predicted"/>
<keyword evidence="8" id="KW-1185">Reference proteome</keyword>
<dbReference type="InterPro" id="IPR050833">
    <property type="entry name" value="Poly_Biosynth_Transport"/>
</dbReference>
<organism evidence="7 8">
    <name type="scientific">Mameliella alba</name>
    <dbReference type="NCBI Taxonomy" id="561184"/>
    <lineage>
        <taxon>Bacteria</taxon>
        <taxon>Pseudomonadati</taxon>
        <taxon>Pseudomonadota</taxon>
        <taxon>Alphaproteobacteria</taxon>
        <taxon>Rhodobacterales</taxon>
        <taxon>Roseobacteraceae</taxon>
        <taxon>Mameliella</taxon>
    </lineage>
</organism>
<dbReference type="GO" id="GO:0005886">
    <property type="term" value="C:plasma membrane"/>
    <property type="evidence" value="ECO:0007669"/>
    <property type="project" value="UniProtKB-SubCell"/>
</dbReference>
<evidence type="ECO:0000256" key="4">
    <source>
        <dbReference type="ARBA" id="ARBA00022989"/>
    </source>
</evidence>
<accession>A0A0B3RG13</accession>
<feature type="transmembrane region" description="Helical" evidence="6">
    <location>
        <begin position="276"/>
        <end position="296"/>
    </location>
</feature>
<evidence type="ECO:0000256" key="3">
    <source>
        <dbReference type="ARBA" id="ARBA00022692"/>
    </source>
</evidence>
<dbReference type="Proteomes" id="UP000030960">
    <property type="component" value="Unassembled WGS sequence"/>
</dbReference>
<keyword evidence="4 6" id="KW-1133">Transmembrane helix</keyword>
<feature type="transmembrane region" description="Helical" evidence="6">
    <location>
        <begin position="388"/>
        <end position="412"/>
    </location>
</feature>
<evidence type="ECO:0000256" key="5">
    <source>
        <dbReference type="ARBA" id="ARBA00023136"/>
    </source>
</evidence>